<dbReference type="GO" id="GO:0005198">
    <property type="term" value="F:structural molecule activity"/>
    <property type="evidence" value="ECO:0007669"/>
    <property type="project" value="UniProtKB-UniRule"/>
</dbReference>
<dbReference type="Gene3D" id="6.10.280.190">
    <property type="match status" value="1"/>
</dbReference>
<dbReference type="InterPro" id="IPR001029">
    <property type="entry name" value="Flagellin_N"/>
</dbReference>
<accession>A0A1I5L5N2</accession>
<evidence type="ECO:0000313" key="7">
    <source>
        <dbReference type="EMBL" id="SFO92061.1"/>
    </source>
</evidence>
<dbReference type="InterPro" id="IPR010810">
    <property type="entry name" value="Flagellin_hook_IN_motif"/>
</dbReference>
<keyword evidence="7" id="KW-0966">Cell projection</keyword>
<feature type="domain" description="Flagellin C-terminal" evidence="6">
    <location>
        <begin position="407"/>
        <end position="492"/>
    </location>
</feature>
<dbReference type="RefSeq" id="WP_092910031.1">
    <property type="nucleotide sequence ID" value="NZ_FOXB01000002.1"/>
</dbReference>
<dbReference type="Proteomes" id="UP000199227">
    <property type="component" value="Unassembled WGS sequence"/>
</dbReference>
<dbReference type="GO" id="GO:0009288">
    <property type="term" value="C:bacterial-type flagellum"/>
    <property type="evidence" value="ECO:0007669"/>
    <property type="project" value="UniProtKB-SubCell"/>
</dbReference>
<evidence type="ECO:0000256" key="1">
    <source>
        <dbReference type="ARBA" id="ARBA00005709"/>
    </source>
</evidence>
<dbReference type="STRING" id="223786.SAMN05216234_10229"/>
<dbReference type="Gene3D" id="6.10.10.10">
    <property type="entry name" value="Flagellar export chaperone, C-terminal domain"/>
    <property type="match status" value="1"/>
</dbReference>
<name>A0A1I5L5N2_9BACT</name>
<comment type="similarity">
    <text evidence="1 4">Belongs to the bacterial flagellin family.</text>
</comment>
<reference evidence="7 8" key="1">
    <citation type="submission" date="2016-10" db="EMBL/GenBank/DDBJ databases">
        <authorList>
            <person name="de Groot N.N."/>
        </authorList>
    </citation>
    <scope>NUCLEOTIDE SEQUENCE [LARGE SCALE GENOMIC DNA]</scope>
    <source>
        <strain evidence="7 8">EP1-55-1</strain>
    </source>
</reference>
<dbReference type="SUPFAM" id="SSF64518">
    <property type="entry name" value="Phase 1 flagellin"/>
    <property type="match status" value="1"/>
</dbReference>
<evidence type="ECO:0000313" key="8">
    <source>
        <dbReference type="Proteomes" id="UP000199227"/>
    </source>
</evidence>
<dbReference type="EMBL" id="FOXB01000002">
    <property type="protein sequence ID" value="SFO92061.1"/>
    <property type="molecule type" value="Genomic_DNA"/>
</dbReference>
<comment type="function">
    <text evidence="4">Flagellin is the subunit protein which polymerizes to form the filaments of bacterial flagella.</text>
</comment>
<dbReference type="Pfam" id="PF07196">
    <property type="entry name" value="Flagellin_IN"/>
    <property type="match status" value="2"/>
</dbReference>
<evidence type="ECO:0000259" key="5">
    <source>
        <dbReference type="Pfam" id="PF00669"/>
    </source>
</evidence>
<dbReference type="Pfam" id="PF00700">
    <property type="entry name" value="Flagellin_C"/>
    <property type="match status" value="1"/>
</dbReference>
<protein>
    <recommendedName>
        <fullName evidence="4">Flagellin</fullName>
    </recommendedName>
</protein>
<evidence type="ECO:0000256" key="3">
    <source>
        <dbReference type="ARBA" id="ARBA00023143"/>
    </source>
</evidence>
<dbReference type="InterPro" id="IPR046358">
    <property type="entry name" value="Flagellin_C"/>
</dbReference>
<dbReference type="NCBIfam" id="NF009234">
    <property type="entry name" value="PRK12584.1"/>
    <property type="match status" value="1"/>
</dbReference>
<sequence length="493" mass="51395">MGFRINTNVAALNAHANGVANNRALNTSLERLSSGLRINKAADDASGMAIADSLRSQANALGQAIKNANDGIAIIQTADKAMDEQVKILDTIKTKATQAAQDGQTEETRKALQQDIVRLMEELDNIAGTTSFNGQQLLSGQYTNKEFQIGAYSNTTVKASIGATSSDKIGNTRFETGSLISADAEVTLTFVAVDGGHDVKIESVVISNSAGTGMGVLAEAINKNSDKTGVRASWSVQSTGVSAVASGTLSDLTINGVSIGTIEVDANDKNGALVNAINLLKDKTGVEASIDERGYLNLTSVDGRGIVVSAASGLSAVGFGTDQTEVNYGRLTLVRLDARDIVVSGGTNVGFDGTETEETVNLRSIKGGFTSSQADAMGFVANDNVAYQVSGGVNAGVTTLKGAMAVMNIAESAQKLLDKIRSDLGSVQNQLVSTVNNISVTQVNVKAAESQIRDVDFAEESANFNKHNLLAQSGSYAMSQANAVQQNVMRLLQ</sequence>
<organism evidence="7 8">
    <name type="scientific">Hydrogenimonas thermophila</name>
    <dbReference type="NCBI Taxonomy" id="223786"/>
    <lineage>
        <taxon>Bacteria</taxon>
        <taxon>Pseudomonadati</taxon>
        <taxon>Campylobacterota</taxon>
        <taxon>Epsilonproteobacteria</taxon>
        <taxon>Campylobacterales</taxon>
        <taxon>Hydrogenimonadaceae</taxon>
        <taxon>Hydrogenimonas</taxon>
    </lineage>
</organism>
<dbReference type="Pfam" id="PF00669">
    <property type="entry name" value="Flagellin_N"/>
    <property type="match status" value="1"/>
</dbReference>
<dbReference type="Gene3D" id="3.30.70.2120">
    <property type="match status" value="1"/>
</dbReference>
<keyword evidence="3 4" id="KW-0975">Bacterial flagellum</keyword>
<dbReference type="InterPro" id="IPR001492">
    <property type="entry name" value="Flagellin"/>
</dbReference>
<dbReference type="GO" id="GO:0005576">
    <property type="term" value="C:extracellular region"/>
    <property type="evidence" value="ECO:0007669"/>
    <property type="project" value="UniProtKB-SubCell"/>
</dbReference>
<dbReference type="Gene3D" id="1.20.1330.10">
    <property type="entry name" value="f41 fragment of flagellin, N-terminal domain"/>
    <property type="match status" value="2"/>
</dbReference>
<dbReference type="OrthoDB" id="9796789at2"/>
<dbReference type="NCBIfam" id="NF010115">
    <property type="entry name" value="PRK13588.1"/>
    <property type="match status" value="1"/>
</dbReference>
<gene>
    <name evidence="7" type="ORF">SAMN05216234_10229</name>
</gene>
<evidence type="ECO:0000256" key="4">
    <source>
        <dbReference type="RuleBase" id="RU362073"/>
    </source>
</evidence>
<keyword evidence="8" id="KW-1185">Reference proteome</keyword>
<evidence type="ECO:0000259" key="6">
    <source>
        <dbReference type="Pfam" id="PF00700"/>
    </source>
</evidence>
<feature type="domain" description="Flagellin N-terminal" evidence="5">
    <location>
        <begin position="5"/>
        <end position="143"/>
    </location>
</feature>
<dbReference type="AlphaFoldDB" id="A0A1I5L5N2"/>
<comment type="subcellular location">
    <subcellularLocation>
        <location evidence="4">Secreted</location>
    </subcellularLocation>
    <subcellularLocation>
        <location evidence="4">Bacterial flagellum</location>
    </subcellularLocation>
</comment>
<keyword evidence="7" id="KW-0282">Flagellum</keyword>
<evidence type="ECO:0000256" key="2">
    <source>
        <dbReference type="ARBA" id="ARBA00022525"/>
    </source>
</evidence>
<dbReference type="PRINTS" id="PR00207">
    <property type="entry name" value="FLAGELLIN"/>
</dbReference>
<dbReference type="PANTHER" id="PTHR42792">
    <property type="entry name" value="FLAGELLIN"/>
    <property type="match status" value="1"/>
</dbReference>
<dbReference type="PANTHER" id="PTHR42792:SF2">
    <property type="entry name" value="FLAGELLIN"/>
    <property type="match status" value="1"/>
</dbReference>
<keyword evidence="7" id="KW-0969">Cilium</keyword>
<proteinExistence type="inferred from homology"/>
<dbReference type="InterPro" id="IPR042187">
    <property type="entry name" value="Flagellin_C_sub2"/>
</dbReference>
<keyword evidence="2 4" id="KW-0964">Secreted</keyword>